<feature type="transmembrane region" description="Helical" evidence="6">
    <location>
        <begin position="61"/>
        <end position="82"/>
    </location>
</feature>
<dbReference type="InterPro" id="IPR052218">
    <property type="entry name" value="Preflagellin_Peptidase"/>
</dbReference>
<evidence type="ECO:0000256" key="6">
    <source>
        <dbReference type="SAM" id="Phobius"/>
    </source>
</evidence>
<organism evidence="8 9">
    <name type="scientific">Brevundimonas vesicularis</name>
    <name type="common">Pseudomonas vesicularis</name>
    <dbReference type="NCBI Taxonomy" id="41276"/>
    <lineage>
        <taxon>Bacteria</taxon>
        <taxon>Pseudomonadati</taxon>
        <taxon>Pseudomonadota</taxon>
        <taxon>Alphaproteobacteria</taxon>
        <taxon>Caulobacterales</taxon>
        <taxon>Caulobacteraceae</taxon>
        <taxon>Brevundimonas</taxon>
    </lineage>
</organism>
<dbReference type="Proteomes" id="UP000251186">
    <property type="component" value="Unassembled WGS sequence"/>
</dbReference>
<comment type="subcellular location">
    <subcellularLocation>
        <location evidence="1">Cell membrane</location>
        <topology evidence="1">Multi-pass membrane protein</topology>
    </subcellularLocation>
</comment>
<sequence length="176" mass="18125">MIGVMDILLLILLGVFPALVIVGGLHDLITMKIPNWISLALVGAFFPIAFLVGAAPMDVAIHSGVGFAALLVGMGMFAAGWIGGGDAKLLAASCLWMGVSGLAPFLIWTGLAGGAFCLLLMTARQYFPMVAPSVSQGWVINLMQPKGDIPYGVAIAIGALLALPESGLLLTFASGR</sequence>
<evidence type="ECO:0000256" key="4">
    <source>
        <dbReference type="ARBA" id="ARBA00022989"/>
    </source>
</evidence>
<reference evidence="8 9" key="1">
    <citation type="submission" date="2018-06" db="EMBL/GenBank/DDBJ databases">
        <authorList>
            <consortium name="Pathogen Informatics"/>
            <person name="Doyle S."/>
        </authorList>
    </citation>
    <scope>NUCLEOTIDE SEQUENCE [LARGE SCALE GENOMIC DNA]</scope>
    <source>
        <strain evidence="8 9">NCTC11166</strain>
    </source>
</reference>
<evidence type="ECO:0000256" key="5">
    <source>
        <dbReference type="ARBA" id="ARBA00023136"/>
    </source>
</evidence>
<dbReference type="Pfam" id="PF01478">
    <property type="entry name" value="Peptidase_A24"/>
    <property type="match status" value="1"/>
</dbReference>
<evidence type="ECO:0000313" key="8">
    <source>
        <dbReference type="EMBL" id="SPU55467.1"/>
    </source>
</evidence>
<feature type="transmembrane region" description="Helical" evidence="6">
    <location>
        <begin position="36"/>
        <end position="55"/>
    </location>
</feature>
<feature type="transmembrane region" description="Helical" evidence="6">
    <location>
        <begin position="94"/>
        <end position="121"/>
    </location>
</feature>
<dbReference type="PANTHER" id="PTHR36506">
    <property type="entry name" value="PREFLAGELLIN PEPTIDASE"/>
    <property type="match status" value="1"/>
</dbReference>
<dbReference type="AlphaFoldDB" id="A0A2X1BFI4"/>
<keyword evidence="3 6" id="KW-0812">Transmembrane</keyword>
<feature type="transmembrane region" description="Helical" evidence="6">
    <location>
        <begin position="151"/>
        <end position="173"/>
    </location>
</feature>
<protein>
    <submittedName>
        <fullName evidence="8">Flp pilus assembly protein, protease CpaA</fullName>
    </submittedName>
</protein>
<accession>A0A2X1BFI4</accession>
<keyword evidence="2" id="KW-1003">Cell membrane</keyword>
<dbReference type="GO" id="GO:0006508">
    <property type="term" value="P:proteolysis"/>
    <property type="evidence" value="ECO:0007669"/>
    <property type="project" value="UniProtKB-KW"/>
</dbReference>
<keyword evidence="4 6" id="KW-1133">Transmembrane helix</keyword>
<feature type="transmembrane region" description="Helical" evidence="6">
    <location>
        <begin position="6"/>
        <end position="29"/>
    </location>
</feature>
<name>A0A2X1BFI4_BREVE</name>
<dbReference type="GO" id="GO:0005886">
    <property type="term" value="C:plasma membrane"/>
    <property type="evidence" value="ECO:0007669"/>
    <property type="project" value="UniProtKB-SubCell"/>
</dbReference>
<dbReference type="PANTHER" id="PTHR36506:SF1">
    <property type="entry name" value="PREFLAGELLIN PEPTIDASE"/>
    <property type="match status" value="1"/>
</dbReference>
<keyword evidence="5 6" id="KW-0472">Membrane</keyword>
<evidence type="ECO:0000259" key="7">
    <source>
        <dbReference type="Pfam" id="PF01478"/>
    </source>
</evidence>
<keyword evidence="8" id="KW-0645">Protease</keyword>
<keyword evidence="8" id="KW-0378">Hydrolase</keyword>
<dbReference type="EMBL" id="UAQP01000014">
    <property type="protein sequence ID" value="SPU55467.1"/>
    <property type="molecule type" value="Genomic_DNA"/>
</dbReference>
<feature type="domain" description="Prepilin type IV endopeptidase peptidase" evidence="7">
    <location>
        <begin position="15"/>
        <end position="118"/>
    </location>
</feature>
<gene>
    <name evidence="8" type="ORF">NCTC11166_02865</name>
</gene>
<evidence type="ECO:0000313" key="9">
    <source>
        <dbReference type="Proteomes" id="UP000251186"/>
    </source>
</evidence>
<evidence type="ECO:0000256" key="3">
    <source>
        <dbReference type="ARBA" id="ARBA00022692"/>
    </source>
</evidence>
<dbReference type="GO" id="GO:0004190">
    <property type="term" value="F:aspartic-type endopeptidase activity"/>
    <property type="evidence" value="ECO:0007669"/>
    <property type="project" value="InterPro"/>
</dbReference>
<dbReference type="InterPro" id="IPR000045">
    <property type="entry name" value="Prepilin_IV_endopep_pep"/>
</dbReference>
<dbReference type="Gene3D" id="1.20.120.1220">
    <property type="match status" value="1"/>
</dbReference>
<evidence type="ECO:0000256" key="1">
    <source>
        <dbReference type="ARBA" id="ARBA00004651"/>
    </source>
</evidence>
<proteinExistence type="predicted"/>
<evidence type="ECO:0000256" key="2">
    <source>
        <dbReference type="ARBA" id="ARBA00022475"/>
    </source>
</evidence>